<keyword evidence="2" id="KW-1185">Reference proteome</keyword>
<dbReference type="PANTHER" id="PTHR13812:SF19">
    <property type="entry name" value="KETIMINE REDUCTASE MU-CRYSTALLIN"/>
    <property type="match status" value="1"/>
</dbReference>
<dbReference type="OrthoDB" id="3814544at2"/>
<sequence length="322" mass="32581">MSRILLLDHAATGAALDTDRLLGALRTALIATSRGDTSTPPRVAAYAPAGILGAMPGYVPGLGLAGKFVSIFSGLGPGGRSAHQGLVALFDENDGHLLAIMNGEAITARRTTGSATVAFQALAPPQVERIAVVGAGTQARAQLALLQHLEADAEIVVSRTPASAAEVADEYGVQASTSVEEAVSGADVVFCCTHAGQPVVRHAWLRPHAHVSSVGGSLGPELEHATVTGGSLFVEWPGASTCAPPAGAHELQDVPDGHARLVGEVLARDVLARDVLAGDVPARTADELTVFKSTGYAALDVAAAAATYEAATAAGLGTEVTI</sequence>
<proteinExistence type="predicted"/>
<gene>
    <name evidence="1" type="ORF">DPM12_07445</name>
</gene>
<dbReference type="InterPro" id="IPR023401">
    <property type="entry name" value="ODC_N"/>
</dbReference>
<comment type="caution">
    <text evidence="1">The sequence shown here is derived from an EMBL/GenBank/DDBJ whole genome shotgun (WGS) entry which is preliminary data.</text>
</comment>
<dbReference type="PANTHER" id="PTHR13812">
    <property type="entry name" value="KETIMINE REDUCTASE MU-CRYSTALLIN"/>
    <property type="match status" value="1"/>
</dbReference>
<dbReference type="GO" id="GO:0042562">
    <property type="term" value="F:hormone binding"/>
    <property type="evidence" value="ECO:0007669"/>
    <property type="project" value="TreeGrafter"/>
</dbReference>
<accession>A0A329QW12</accession>
<dbReference type="Pfam" id="PF02423">
    <property type="entry name" value="OCD_Mu_crystall"/>
    <property type="match status" value="1"/>
</dbReference>
<dbReference type="RefSeq" id="WP_112257657.1">
    <property type="nucleotide sequence ID" value="NZ_QMIG01000004.1"/>
</dbReference>
<dbReference type="AlphaFoldDB" id="A0A329QW12"/>
<dbReference type="Proteomes" id="UP000250462">
    <property type="component" value="Unassembled WGS sequence"/>
</dbReference>
<reference evidence="1 2" key="1">
    <citation type="submission" date="2018-06" db="EMBL/GenBank/DDBJ databases">
        <title>Phytoactinopolyspora halophila sp. nov., a novel halophilic actinomycete isolated from a saline soil in China.</title>
        <authorList>
            <person name="Tang S.-K."/>
        </authorList>
    </citation>
    <scope>NUCLEOTIDE SEQUENCE [LARGE SCALE GENOMIC DNA]</scope>
    <source>
        <strain evidence="1 2">YIM 96934</strain>
    </source>
</reference>
<evidence type="ECO:0000313" key="1">
    <source>
        <dbReference type="EMBL" id="RAW16447.1"/>
    </source>
</evidence>
<dbReference type="Gene3D" id="3.30.1780.10">
    <property type="entry name" value="ornithine cyclodeaminase, domain 1"/>
    <property type="match status" value="1"/>
</dbReference>
<evidence type="ECO:0000313" key="2">
    <source>
        <dbReference type="Proteomes" id="UP000250462"/>
    </source>
</evidence>
<name>A0A329QW12_9ACTN</name>
<organism evidence="1 2">
    <name type="scientific">Phytoactinopolyspora halophila</name>
    <dbReference type="NCBI Taxonomy" id="1981511"/>
    <lineage>
        <taxon>Bacteria</taxon>
        <taxon>Bacillati</taxon>
        <taxon>Actinomycetota</taxon>
        <taxon>Actinomycetes</taxon>
        <taxon>Jiangellales</taxon>
        <taxon>Jiangellaceae</taxon>
        <taxon>Phytoactinopolyspora</taxon>
    </lineage>
</organism>
<dbReference type="SUPFAM" id="SSF51735">
    <property type="entry name" value="NAD(P)-binding Rossmann-fold domains"/>
    <property type="match status" value="1"/>
</dbReference>
<dbReference type="InterPro" id="IPR003462">
    <property type="entry name" value="ODC_Mu_crystall"/>
</dbReference>
<dbReference type="EMBL" id="QMIG01000004">
    <property type="protein sequence ID" value="RAW16447.1"/>
    <property type="molecule type" value="Genomic_DNA"/>
</dbReference>
<dbReference type="InterPro" id="IPR036291">
    <property type="entry name" value="NAD(P)-bd_dom_sf"/>
</dbReference>
<protein>
    <submittedName>
        <fullName evidence="1">Ornithine cyclodeaminase family protein</fullName>
    </submittedName>
</protein>
<dbReference type="Gene3D" id="3.40.50.720">
    <property type="entry name" value="NAD(P)-binding Rossmann-like Domain"/>
    <property type="match status" value="1"/>
</dbReference>
<dbReference type="PIRSF" id="PIRSF001439">
    <property type="entry name" value="CryM"/>
    <property type="match status" value="1"/>
</dbReference>
<dbReference type="GO" id="GO:0005737">
    <property type="term" value="C:cytoplasm"/>
    <property type="evidence" value="ECO:0007669"/>
    <property type="project" value="TreeGrafter"/>
</dbReference>